<dbReference type="SUPFAM" id="SSF82051">
    <property type="entry name" value="Obg GTP-binding protein N-terminal domain"/>
    <property type="match status" value="1"/>
</dbReference>
<evidence type="ECO:0000256" key="5">
    <source>
        <dbReference type="ARBA" id="ARBA00022741"/>
    </source>
</evidence>
<dbReference type="CDD" id="cd01898">
    <property type="entry name" value="Obg"/>
    <property type="match status" value="1"/>
</dbReference>
<evidence type="ECO:0000256" key="3">
    <source>
        <dbReference type="ARBA" id="ARBA00022490"/>
    </source>
</evidence>
<dbReference type="InterPro" id="IPR031167">
    <property type="entry name" value="G_OBG"/>
</dbReference>
<dbReference type="Gene3D" id="3.40.50.300">
    <property type="entry name" value="P-loop containing nucleotide triphosphate hydrolases"/>
    <property type="match status" value="1"/>
</dbReference>
<dbReference type="Gene3D" id="3.30.300.350">
    <property type="entry name" value="GTP-binding protein OBG, C-terminal domain"/>
    <property type="match status" value="1"/>
</dbReference>
<accession>A0A381PPM0</accession>
<dbReference type="NCBIfam" id="NF008956">
    <property type="entry name" value="PRK12299.1"/>
    <property type="match status" value="1"/>
</dbReference>
<sequence>MIDTVRLNINAGSGGNGCSSFLREKYRPKGGPNGGDGGDGGSAYLFGDSSINTLLHIKFNSTIYVVHGGHGKGKNRRGANGEDKQISVPMGTVVYRMNEEGEKEYLDDITSETPRLVAVGGRGGWGNTRFATPTNQEPVLAQRGEKGEKVVLFLELKLLADVGLLAKPNAGKSTLISMCSAAKAKVADYPFTTVEPVLGVVNLGNNDFVMMEVPGLLEGAHDGIGLGHEFLRHAERARLYVHMLDGLSEDPVEDYRMINQELEQFNPEMAAKPQLVVVNKLDVTEVREYQEVLTEQLLDAIGDKGSSVHFISAATGEGVDTLLGNIIGALAELPKEEIDASLLPEPMHSRPQRSAGREAVWRASNGVFVVESEMMERLTAMADTRDQRVLLQLWREMRKTSLADRLIDAGIEAGDTIRFGKVELTWF</sequence>
<evidence type="ECO:0000259" key="11">
    <source>
        <dbReference type="PROSITE" id="PS51883"/>
    </source>
</evidence>
<dbReference type="GO" id="GO:0000287">
    <property type="term" value="F:magnesium ion binding"/>
    <property type="evidence" value="ECO:0007669"/>
    <property type="project" value="InterPro"/>
</dbReference>
<dbReference type="GO" id="GO:0003924">
    <property type="term" value="F:GTPase activity"/>
    <property type="evidence" value="ECO:0007669"/>
    <property type="project" value="InterPro"/>
</dbReference>
<evidence type="ECO:0000313" key="12">
    <source>
        <dbReference type="EMBL" id="SUZ68985.1"/>
    </source>
</evidence>
<dbReference type="PIRSF" id="PIRSF002401">
    <property type="entry name" value="GTP_bd_Obg/CgtA"/>
    <property type="match status" value="1"/>
</dbReference>
<dbReference type="GO" id="GO:0005525">
    <property type="term" value="F:GTP binding"/>
    <property type="evidence" value="ECO:0007669"/>
    <property type="project" value="UniProtKB-KW"/>
</dbReference>
<dbReference type="Pfam" id="PF01926">
    <property type="entry name" value="MMR_HSR1"/>
    <property type="match status" value="1"/>
</dbReference>
<name>A0A381PPM0_9ZZZZ</name>
<gene>
    <name evidence="12" type="ORF">METZ01_LOCUS21839</name>
</gene>
<evidence type="ECO:0000256" key="2">
    <source>
        <dbReference type="ARBA" id="ARBA00007699"/>
    </source>
</evidence>
<comment type="cofactor">
    <cofactor evidence="1">
        <name>Mg(2+)</name>
        <dbReference type="ChEBI" id="CHEBI:18420"/>
    </cofactor>
</comment>
<feature type="domain" description="OCT" evidence="10">
    <location>
        <begin position="349"/>
        <end position="427"/>
    </location>
</feature>
<dbReference type="NCBIfam" id="TIGR02729">
    <property type="entry name" value="Obg_CgtA"/>
    <property type="match status" value="1"/>
</dbReference>
<dbReference type="NCBIfam" id="TIGR03595">
    <property type="entry name" value="Obg_CgtA_exten"/>
    <property type="match status" value="1"/>
</dbReference>
<dbReference type="SUPFAM" id="SSF52540">
    <property type="entry name" value="P-loop containing nucleoside triphosphate hydrolases"/>
    <property type="match status" value="1"/>
</dbReference>
<proteinExistence type="inferred from homology"/>
<evidence type="ECO:0000256" key="7">
    <source>
        <dbReference type="ARBA" id="ARBA00022842"/>
    </source>
</evidence>
<dbReference type="InterPro" id="IPR015349">
    <property type="entry name" value="OCT_dom"/>
</dbReference>
<keyword evidence="4" id="KW-0479">Metal-binding</keyword>
<dbReference type="PRINTS" id="PR00326">
    <property type="entry name" value="GTP1OBG"/>
</dbReference>
<dbReference type="InterPro" id="IPR006073">
    <property type="entry name" value="GTP-bd"/>
</dbReference>
<dbReference type="PROSITE" id="PS51883">
    <property type="entry name" value="OBG"/>
    <property type="match status" value="1"/>
</dbReference>
<dbReference type="PROSITE" id="PS51710">
    <property type="entry name" value="G_OBG"/>
    <property type="match status" value="1"/>
</dbReference>
<dbReference type="HAMAP" id="MF_01454">
    <property type="entry name" value="GTPase_Obg"/>
    <property type="match status" value="1"/>
</dbReference>
<dbReference type="Pfam" id="PF09269">
    <property type="entry name" value="DUF1967"/>
    <property type="match status" value="1"/>
</dbReference>
<dbReference type="PANTHER" id="PTHR11702:SF31">
    <property type="entry name" value="MITOCHONDRIAL RIBOSOME-ASSOCIATED GTPASE 2"/>
    <property type="match status" value="1"/>
</dbReference>
<evidence type="ECO:0000256" key="4">
    <source>
        <dbReference type="ARBA" id="ARBA00022723"/>
    </source>
</evidence>
<dbReference type="InterPro" id="IPR036346">
    <property type="entry name" value="GTP-bd_prot_GTP1/OBG_C_sf"/>
</dbReference>
<dbReference type="PANTHER" id="PTHR11702">
    <property type="entry name" value="DEVELOPMENTALLY REGULATED GTP-BINDING PROTEIN-RELATED"/>
    <property type="match status" value="1"/>
</dbReference>
<dbReference type="EMBL" id="UINC01001050">
    <property type="protein sequence ID" value="SUZ68985.1"/>
    <property type="molecule type" value="Genomic_DNA"/>
</dbReference>
<evidence type="ECO:0000259" key="10">
    <source>
        <dbReference type="PROSITE" id="PS51881"/>
    </source>
</evidence>
<evidence type="ECO:0008006" key="13">
    <source>
        <dbReference type="Google" id="ProtNLM"/>
    </source>
</evidence>
<feature type="domain" description="Obg" evidence="11">
    <location>
        <begin position="1"/>
        <end position="159"/>
    </location>
</feature>
<keyword evidence="5" id="KW-0547">Nucleotide-binding</keyword>
<reference evidence="12" key="1">
    <citation type="submission" date="2018-05" db="EMBL/GenBank/DDBJ databases">
        <authorList>
            <person name="Lanie J.A."/>
            <person name="Ng W.-L."/>
            <person name="Kazmierczak K.M."/>
            <person name="Andrzejewski T.M."/>
            <person name="Davidsen T.M."/>
            <person name="Wayne K.J."/>
            <person name="Tettelin H."/>
            <person name="Glass J.I."/>
            <person name="Rusch D."/>
            <person name="Podicherti R."/>
            <person name="Tsui H.-C.T."/>
            <person name="Winkler M.E."/>
        </authorList>
    </citation>
    <scope>NUCLEOTIDE SEQUENCE</scope>
</reference>
<dbReference type="InterPro" id="IPR006169">
    <property type="entry name" value="GTP1_OBG_dom"/>
</dbReference>
<dbReference type="Pfam" id="PF01018">
    <property type="entry name" value="GTP1_OBG"/>
    <property type="match status" value="1"/>
</dbReference>
<evidence type="ECO:0000256" key="8">
    <source>
        <dbReference type="ARBA" id="ARBA00023134"/>
    </source>
</evidence>
<dbReference type="InterPro" id="IPR036726">
    <property type="entry name" value="GTP1_OBG_dom_sf"/>
</dbReference>
<dbReference type="NCBIfam" id="NF008955">
    <property type="entry name" value="PRK12297.1"/>
    <property type="match status" value="1"/>
</dbReference>
<dbReference type="FunFam" id="2.70.210.12:FF:000001">
    <property type="entry name" value="GTPase Obg"/>
    <property type="match status" value="1"/>
</dbReference>
<dbReference type="InterPro" id="IPR027417">
    <property type="entry name" value="P-loop_NTPase"/>
</dbReference>
<evidence type="ECO:0000256" key="6">
    <source>
        <dbReference type="ARBA" id="ARBA00022801"/>
    </source>
</evidence>
<protein>
    <recommendedName>
        <fullName evidence="13">GTPase Obg</fullName>
    </recommendedName>
</protein>
<keyword evidence="8" id="KW-0342">GTP-binding</keyword>
<keyword evidence="3" id="KW-0963">Cytoplasm</keyword>
<dbReference type="InterPro" id="IPR045086">
    <property type="entry name" value="OBG_GTPase"/>
</dbReference>
<evidence type="ECO:0000259" key="9">
    <source>
        <dbReference type="PROSITE" id="PS51710"/>
    </source>
</evidence>
<keyword evidence="7" id="KW-0460">Magnesium</keyword>
<dbReference type="SUPFAM" id="SSF102741">
    <property type="entry name" value="Obg GTP-binding protein C-terminal domain"/>
    <property type="match status" value="1"/>
</dbReference>
<evidence type="ECO:0000256" key="1">
    <source>
        <dbReference type="ARBA" id="ARBA00001946"/>
    </source>
</evidence>
<keyword evidence="6" id="KW-0378">Hydrolase</keyword>
<dbReference type="AlphaFoldDB" id="A0A381PPM0"/>
<feature type="domain" description="OBG-type G" evidence="9">
    <location>
        <begin position="160"/>
        <end position="331"/>
    </location>
</feature>
<organism evidence="12">
    <name type="scientific">marine metagenome</name>
    <dbReference type="NCBI Taxonomy" id="408172"/>
    <lineage>
        <taxon>unclassified sequences</taxon>
        <taxon>metagenomes</taxon>
        <taxon>ecological metagenomes</taxon>
    </lineage>
</organism>
<dbReference type="PROSITE" id="PS51881">
    <property type="entry name" value="OCT"/>
    <property type="match status" value="1"/>
</dbReference>
<dbReference type="InterPro" id="IPR014100">
    <property type="entry name" value="GTP-bd_Obg/CgtA"/>
</dbReference>
<dbReference type="Gene3D" id="2.70.210.12">
    <property type="entry name" value="GTP1/OBG domain"/>
    <property type="match status" value="1"/>
</dbReference>
<comment type="similarity">
    <text evidence="2">Belongs to the TRAFAC class OBG-HflX-like GTPase superfamily. OBG GTPase family.</text>
</comment>